<dbReference type="AlphaFoldDB" id="A0A0C3SAW1"/>
<dbReference type="HOGENOM" id="CLU_907815_0_0_1"/>
<feature type="compositionally biased region" description="Low complexity" evidence="1">
    <location>
        <begin position="252"/>
        <end position="265"/>
    </location>
</feature>
<evidence type="ECO:0000256" key="1">
    <source>
        <dbReference type="SAM" id="MobiDB-lite"/>
    </source>
</evidence>
<protein>
    <submittedName>
        <fullName evidence="2">Uncharacterized protein</fullName>
    </submittedName>
</protein>
<feature type="compositionally biased region" description="Basic and acidic residues" evidence="1">
    <location>
        <begin position="278"/>
        <end position="291"/>
    </location>
</feature>
<feature type="region of interest" description="Disordered" evidence="1">
    <location>
        <begin position="249"/>
        <end position="307"/>
    </location>
</feature>
<organism evidence="2 3">
    <name type="scientific">Phlebiopsis gigantea (strain 11061_1 CR5-6)</name>
    <name type="common">White-rot fungus</name>
    <name type="synonym">Peniophora gigantea</name>
    <dbReference type="NCBI Taxonomy" id="745531"/>
    <lineage>
        <taxon>Eukaryota</taxon>
        <taxon>Fungi</taxon>
        <taxon>Dikarya</taxon>
        <taxon>Basidiomycota</taxon>
        <taxon>Agaricomycotina</taxon>
        <taxon>Agaricomycetes</taxon>
        <taxon>Polyporales</taxon>
        <taxon>Phanerochaetaceae</taxon>
        <taxon>Phlebiopsis</taxon>
    </lineage>
</organism>
<proteinExistence type="predicted"/>
<evidence type="ECO:0000313" key="2">
    <source>
        <dbReference type="EMBL" id="KIP07380.1"/>
    </source>
</evidence>
<keyword evidence="3" id="KW-1185">Reference proteome</keyword>
<gene>
    <name evidence="2" type="ORF">PHLGIDRAFT_118149</name>
</gene>
<accession>A0A0C3SAW1</accession>
<dbReference type="Proteomes" id="UP000053257">
    <property type="component" value="Unassembled WGS sequence"/>
</dbReference>
<reference evidence="2 3" key="1">
    <citation type="journal article" date="2014" name="PLoS Genet.">
        <title>Analysis of the Phlebiopsis gigantea genome, transcriptome and secretome provides insight into its pioneer colonization strategies of wood.</title>
        <authorList>
            <person name="Hori C."/>
            <person name="Ishida T."/>
            <person name="Igarashi K."/>
            <person name="Samejima M."/>
            <person name="Suzuki H."/>
            <person name="Master E."/>
            <person name="Ferreira P."/>
            <person name="Ruiz-Duenas F.J."/>
            <person name="Held B."/>
            <person name="Canessa P."/>
            <person name="Larrondo L.F."/>
            <person name="Schmoll M."/>
            <person name="Druzhinina I.S."/>
            <person name="Kubicek C.P."/>
            <person name="Gaskell J.A."/>
            <person name="Kersten P."/>
            <person name="St John F."/>
            <person name="Glasner J."/>
            <person name="Sabat G."/>
            <person name="Splinter BonDurant S."/>
            <person name="Syed K."/>
            <person name="Yadav J."/>
            <person name="Mgbeahuruike A.C."/>
            <person name="Kovalchuk A."/>
            <person name="Asiegbu F.O."/>
            <person name="Lackner G."/>
            <person name="Hoffmeister D."/>
            <person name="Rencoret J."/>
            <person name="Gutierrez A."/>
            <person name="Sun H."/>
            <person name="Lindquist E."/>
            <person name="Barry K."/>
            <person name="Riley R."/>
            <person name="Grigoriev I.V."/>
            <person name="Henrissat B."/>
            <person name="Kues U."/>
            <person name="Berka R.M."/>
            <person name="Martinez A.T."/>
            <person name="Covert S.F."/>
            <person name="Blanchette R.A."/>
            <person name="Cullen D."/>
        </authorList>
    </citation>
    <scope>NUCLEOTIDE SEQUENCE [LARGE SCALE GENOMIC DNA]</scope>
    <source>
        <strain evidence="2 3">11061_1 CR5-6</strain>
    </source>
</reference>
<feature type="non-terminal residue" evidence="2">
    <location>
        <position position="1"/>
    </location>
</feature>
<feature type="region of interest" description="Disordered" evidence="1">
    <location>
        <begin position="166"/>
        <end position="198"/>
    </location>
</feature>
<evidence type="ECO:0000313" key="3">
    <source>
        <dbReference type="Proteomes" id="UP000053257"/>
    </source>
</evidence>
<name>A0A0C3SAW1_PHLG1</name>
<dbReference type="EMBL" id="KN840498">
    <property type="protein sequence ID" value="KIP07380.1"/>
    <property type="molecule type" value="Genomic_DNA"/>
</dbReference>
<feature type="compositionally biased region" description="Low complexity" evidence="1">
    <location>
        <begin position="168"/>
        <end position="192"/>
    </location>
</feature>
<sequence length="307" mass="33012">KPKELADDMESFVYVVTYCAFRWHKHSLSSDNVDALRKANPDEQARANRDNPDLALAKQLFFYQETHKNGIFSGGANKLTHITSGSPPIQLDDQGSPLHNLLKQLYKLLQAHYAAVDMAALTPYLPVPPAPKPSTPQRTPSSGSSSSEVYMEAYALAGIQSPISRLPTASTKSSASRSSSSSRNASGTDTSSGVPASCRTLDDHTAIRNIFLAVLKDADGRSLGVKKYLRDKLYDQFNDNVVIVQTHIKNPSSGSDLTGSTGTSGEAAPATSTAGKRKSSELSKPEPDPRPAQKVKKTVNHGMLCPS</sequence>